<dbReference type="InterPro" id="IPR016147">
    <property type="entry name" value="Pili_assmbl_chaperone_N"/>
</dbReference>
<dbReference type="InterPro" id="IPR036316">
    <property type="entry name" value="Pili_assmbl_chap_C_dom_sf"/>
</dbReference>
<dbReference type="SUPFAM" id="SSF49584">
    <property type="entry name" value="Periplasmic chaperone C-domain"/>
    <property type="match status" value="1"/>
</dbReference>
<dbReference type="GO" id="GO:0071555">
    <property type="term" value="P:cell wall organization"/>
    <property type="evidence" value="ECO:0007669"/>
    <property type="project" value="InterPro"/>
</dbReference>
<dbReference type="PRINTS" id="PR00969">
    <property type="entry name" value="CHAPERONPILI"/>
</dbReference>
<accession>A0A7W3GU44</accession>
<dbReference type="PANTHER" id="PTHR30251:SF0">
    <property type="entry name" value="FIMBRIAL CHAPERONE PROTEIN ELFD-RELATED"/>
    <property type="match status" value="1"/>
</dbReference>
<dbReference type="EMBL" id="JABXRP010000001">
    <property type="protein sequence ID" value="MBA8076873.1"/>
    <property type="molecule type" value="Genomic_DNA"/>
</dbReference>
<organism evidence="7 8">
    <name type="scientific">Enterobacter asburiae</name>
    <dbReference type="NCBI Taxonomy" id="61645"/>
    <lineage>
        <taxon>Bacteria</taxon>
        <taxon>Pseudomonadati</taxon>
        <taxon>Pseudomonadota</taxon>
        <taxon>Gammaproteobacteria</taxon>
        <taxon>Enterobacterales</taxon>
        <taxon>Enterobacteriaceae</taxon>
        <taxon>Enterobacter</taxon>
        <taxon>Enterobacter cloacae complex</taxon>
    </lineage>
</organism>
<keyword evidence="4" id="KW-0732">Signal</keyword>
<evidence type="ECO:0000256" key="2">
    <source>
        <dbReference type="ARBA" id="ARBA00007399"/>
    </source>
</evidence>
<dbReference type="Gene3D" id="2.60.40.10">
    <property type="entry name" value="Immunoglobulins"/>
    <property type="match status" value="2"/>
</dbReference>
<gene>
    <name evidence="7" type="ORF">HV056_09925</name>
</gene>
<dbReference type="InterPro" id="IPR016148">
    <property type="entry name" value="Pili_assmbl_chaperone_C"/>
</dbReference>
<evidence type="ECO:0000313" key="7">
    <source>
        <dbReference type="EMBL" id="MBA8076873.1"/>
    </source>
</evidence>
<dbReference type="RefSeq" id="WP_064673588.1">
    <property type="nucleotide sequence ID" value="NZ_AP026886.1"/>
</dbReference>
<comment type="subcellular location">
    <subcellularLocation>
        <location evidence="1">Periplasm</location>
    </subcellularLocation>
</comment>
<evidence type="ECO:0000256" key="4">
    <source>
        <dbReference type="ARBA" id="ARBA00022729"/>
    </source>
</evidence>
<evidence type="ECO:0000313" key="8">
    <source>
        <dbReference type="Proteomes" id="UP000533461"/>
    </source>
</evidence>
<keyword evidence="6" id="KW-0143">Chaperone</keyword>
<dbReference type="PANTHER" id="PTHR30251">
    <property type="entry name" value="PILUS ASSEMBLY CHAPERONE"/>
    <property type="match status" value="1"/>
</dbReference>
<dbReference type="Pfam" id="PF02753">
    <property type="entry name" value="PapD_C"/>
    <property type="match status" value="1"/>
</dbReference>
<evidence type="ECO:0000256" key="6">
    <source>
        <dbReference type="ARBA" id="ARBA00023186"/>
    </source>
</evidence>
<dbReference type="Proteomes" id="UP000533461">
    <property type="component" value="Unassembled WGS sequence"/>
</dbReference>
<evidence type="ECO:0000256" key="1">
    <source>
        <dbReference type="ARBA" id="ARBA00004418"/>
    </source>
</evidence>
<dbReference type="InterPro" id="IPR013783">
    <property type="entry name" value="Ig-like_fold"/>
</dbReference>
<dbReference type="InterPro" id="IPR001829">
    <property type="entry name" value="Pili_assmbl_chaperone_bac"/>
</dbReference>
<sequence>MKTFISTLLLLMICLGNSHLVYAEGIALGATRIIYPLGEKQTSINVVNTNKKETFLVQSWVSDLQGNKSTQFTVTPPLFVMKPEKANVLRIMYVGPKLPEDRESVFYFNNKAIPSLDKKQLQGNTLQIATQSVIKLFVRPAHLKMKSMDAPATLRCQRSGKSITITNPSPYFVSLVKFSVGGKALPNNMVPPMGNLQVTAPDNAQGSISFQTMNDYGAVTPALTCNA</sequence>
<dbReference type="SUPFAM" id="SSF49354">
    <property type="entry name" value="PapD-like"/>
    <property type="match status" value="1"/>
</dbReference>
<dbReference type="AlphaFoldDB" id="A0A7W3GU44"/>
<proteinExistence type="inferred from homology"/>
<dbReference type="InterPro" id="IPR008962">
    <property type="entry name" value="PapD-like_sf"/>
</dbReference>
<comment type="similarity">
    <text evidence="2">Belongs to the periplasmic pilus chaperone family.</text>
</comment>
<protein>
    <submittedName>
        <fullName evidence="7">Fimbria/pilus periplasmic chaperone</fullName>
    </submittedName>
</protein>
<keyword evidence="3" id="KW-1029">Fimbrium biogenesis</keyword>
<dbReference type="FunFam" id="2.60.40.10:FF:000458">
    <property type="entry name" value="Molecular chaperone FimC"/>
    <property type="match status" value="1"/>
</dbReference>
<name>A0A7W3GU44_ENTAS</name>
<dbReference type="Pfam" id="PF00345">
    <property type="entry name" value="PapD_N"/>
    <property type="match status" value="1"/>
</dbReference>
<keyword evidence="5" id="KW-0574">Periplasm</keyword>
<dbReference type="GO" id="GO:0030288">
    <property type="term" value="C:outer membrane-bounded periplasmic space"/>
    <property type="evidence" value="ECO:0007669"/>
    <property type="project" value="InterPro"/>
</dbReference>
<comment type="caution">
    <text evidence="7">The sequence shown here is derived from an EMBL/GenBank/DDBJ whole genome shotgun (WGS) entry which is preliminary data.</text>
</comment>
<evidence type="ECO:0000256" key="3">
    <source>
        <dbReference type="ARBA" id="ARBA00022558"/>
    </source>
</evidence>
<evidence type="ECO:0000256" key="5">
    <source>
        <dbReference type="ARBA" id="ARBA00022764"/>
    </source>
</evidence>
<reference evidence="7 8" key="1">
    <citation type="submission" date="2020-06" db="EMBL/GenBank/DDBJ databases">
        <title>REHAB project genomes.</title>
        <authorList>
            <person name="Shaw L.P."/>
        </authorList>
    </citation>
    <scope>NUCLEOTIDE SEQUENCE [LARGE SCALE GENOMIC DNA]</scope>
    <source>
        <strain evidence="7 8">RHBSTW-00074</strain>
    </source>
</reference>
<dbReference type="InterPro" id="IPR050643">
    <property type="entry name" value="Periplasmic_pilus_chap"/>
</dbReference>